<dbReference type="STRING" id="33935.ADM90_14855"/>
<evidence type="ECO:0000256" key="1">
    <source>
        <dbReference type="SAM" id="SignalP"/>
    </source>
</evidence>
<protein>
    <submittedName>
        <fullName evidence="3">Copper-binding protein</fullName>
    </submittedName>
</protein>
<evidence type="ECO:0000313" key="3">
    <source>
        <dbReference type="EMBL" id="KOY81662.1"/>
    </source>
</evidence>
<proteinExistence type="predicted"/>
<feature type="chain" id="PRO_5005834028" evidence="1">
    <location>
        <begin position="33"/>
        <end position="421"/>
    </location>
</feature>
<name>A0A0M9DJV1_9BACI</name>
<keyword evidence="4" id="KW-1185">Reference proteome</keyword>
<dbReference type="InterPro" id="IPR012334">
    <property type="entry name" value="Pectin_lyas_fold"/>
</dbReference>
<dbReference type="RefSeq" id="WP_053995729.1">
    <property type="nucleotide sequence ID" value="NZ_CP065643.1"/>
</dbReference>
<feature type="signal peptide" evidence="1">
    <location>
        <begin position="1"/>
        <end position="32"/>
    </location>
</feature>
<dbReference type="InterPro" id="IPR011050">
    <property type="entry name" value="Pectin_lyase_fold/virulence"/>
</dbReference>
<dbReference type="InterPro" id="IPR039448">
    <property type="entry name" value="Beta_helix"/>
</dbReference>
<dbReference type="AlphaFoldDB" id="A0A0M9DJV1"/>
<dbReference type="NCBIfam" id="TIGR03804">
    <property type="entry name" value="para_beta_helix"/>
    <property type="match status" value="1"/>
</dbReference>
<dbReference type="SMART" id="SM00710">
    <property type="entry name" value="PbH1"/>
    <property type="match status" value="6"/>
</dbReference>
<dbReference type="EMBL" id="LGCI01000009">
    <property type="protein sequence ID" value="KOY81662.1"/>
    <property type="molecule type" value="Genomic_DNA"/>
</dbReference>
<dbReference type="Gene3D" id="2.160.20.10">
    <property type="entry name" value="Single-stranded right-handed beta-helix, Pectin lyase-like"/>
    <property type="match status" value="1"/>
</dbReference>
<reference evidence="3 4" key="1">
    <citation type="submission" date="2015-07" db="EMBL/GenBank/DDBJ databases">
        <title>Genome sequencing project for genomic taxonomy and phylogenomics of Bacillus-like bacteria.</title>
        <authorList>
            <person name="Liu B."/>
            <person name="Wang J."/>
            <person name="Zhu Y."/>
            <person name="Liu G."/>
            <person name="Chen Q."/>
            <person name="Chen Z."/>
            <person name="Che J."/>
            <person name="Ge C."/>
            <person name="Shi H."/>
            <person name="Pan Z."/>
            <person name="Liu X."/>
        </authorList>
    </citation>
    <scope>NUCLEOTIDE SEQUENCE [LARGE SCALE GENOMIC DNA]</scope>
    <source>
        <strain evidence="3 4">DSM 54</strain>
    </source>
</reference>
<gene>
    <name evidence="3" type="ORF">ADM90_14855</name>
</gene>
<feature type="domain" description="Right handed beta helix" evidence="2">
    <location>
        <begin position="148"/>
        <end position="296"/>
    </location>
</feature>
<organism evidence="3 4">
    <name type="scientific">Lysinibacillus macroides</name>
    <dbReference type="NCBI Taxonomy" id="33935"/>
    <lineage>
        <taxon>Bacteria</taxon>
        <taxon>Bacillati</taxon>
        <taxon>Bacillota</taxon>
        <taxon>Bacilli</taxon>
        <taxon>Bacillales</taxon>
        <taxon>Bacillaceae</taxon>
        <taxon>Lysinibacillus</taxon>
    </lineage>
</organism>
<dbReference type="Proteomes" id="UP000037977">
    <property type="component" value="Unassembled WGS sequence"/>
</dbReference>
<accession>A0A0M9DJV1</accession>
<comment type="caution">
    <text evidence="3">The sequence shown here is derived from an EMBL/GenBank/DDBJ whole genome shotgun (WGS) entry which is preliminary data.</text>
</comment>
<dbReference type="PATRIC" id="fig|33935.3.peg.5001"/>
<dbReference type="InterPro" id="IPR022441">
    <property type="entry name" value="Para_beta_helix_rpt-2"/>
</dbReference>
<keyword evidence="1" id="KW-0732">Signal</keyword>
<evidence type="ECO:0000259" key="2">
    <source>
        <dbReference type="Pfam" id="PF13229"/>
    </source>
</evidence>
<sequence>MELKKHIVTNMKKGSLLALFFCIVGFSTPAYAQSVQQQIDSLSLGDVLELEPGQYSENLLIKKPIKIYGNKGVKFTGKLEIKADDVEVSGIQFLGEQGVVAKKVENIKITQSSFQTKRFPIYFDGVENSEIAEVDIIGKSGHYSEKSHGISLYNAKGIHIKNSNITQTQDGIYLENSRQVTIEKNTITYGRYGTHIMYGSDIKLLQNNYSHHITGVMSMMTNNVDIEKNTVKHQNALNSSGITLYQTSKVNVIHNIIRENSIAVQLQQANTVDMSSNIFASNLLVLKNIQPKGVLVTNNKLYGNVLVASSGSEGITLVRNVYDDYEGEDFNGDGYGDSVYIATSTFGKWVLKNEYYQYFIGNTATGLLQKMDNKITEPNTLMDEKPIVYEGQPWQLSFSGKHFSIGITLLIVLVFSWRKLK</sequence>
<dbReference type="SUPFAM" id="SSF51126">
    <property type="entry name" value="Pectin lyase-like"/>
    <property type="match status" value="1"/>
</dbReference>
<dbReference type="OrthoDB" id="159063at2"/>
<dbReference type="Pfam" id="PF13229">
    <property type="entry name" value="Beta_helix"/>
    <property type="match status" value="1"/>
</dbReference>
<evidence type="ECO:0000313" key="4">
    <source>
        <dbReference type="Proteomes" id="UP000037977"/>
    </source>
</evidence>
<dbReference type="InterPro" id="IPR006626">
    <property type="entry name" value="PbH1"/>
</dbReference>